<reference evidence="2" key="1">
    <citation type="submission" date="2022-09" db="EMBL/GenBank/DDBJ databases">
        <title>Intensive care unit water sources are persistently colonized with multi-drug resistant bacteria and are the site of extensive horizontal gene transfer of antibiotic resistance genes.</title>
        <authorList>
            <person name="Diorio-Toth L."/>
        </authorList>
    </citation>
    <scope>NUCLEOTIDE SEQUENCE</scope>
    <source>
        <strain evidence="2">GD03704</strain>
    </source>
</reference>
<name>A0AA42QAQ1_ECTOL</name>
<gene>
    <name evidence="2" type="ORF">N5J11_12990</name>
</gene>
<keyword evidence="1" id="KW-0812">Transmembrane</keyword>
<organism evidence="2 3">
    <name type="scientific">Ectopseudomonas oleovorans</name>
    <name type="common">Pseudomonas oleovorans</name>
    <dbReference type="NCBI Taxonomy" id="301"/>
    <lineage>
        <taxon>Bacteria</taxon>
        <taxon>Pseudomonadati</taxon>
        <taxon>Pseudomonadota</taxon>
        <taxon>Gammaproteobacteria</taxon>
        <taxon>Pseudomonadales</taxon>
        <taxon>Pseudomonadaceae</taxon>
        <taxon>Ectopseudomonas</taxon>
    </lineage>
</organism>
<dbReference type="InterPro" id="IPR019670">
    <property type="entry name" value="DUF2523"/>
</dbReference>
<sequence length="104" mass="11457">MHFFYLAHLFLIIVLPIVKQVLRAIGIGVVAYVGINLVINEAKDYAMANLGTLGQSLQMILGLAKFDVAVNIYFAAITTRLLLVGIDRMADRRTKLSTNTTFTA</sequence>
<dbReference type="RefSeq" id="WP_279534481.1">
    <property type="nucleotide sequence ID" value="NZ_CP104579.1"/>
</dbReference>
<evidence type="ECO:0000313" key="3">
    <source>
        <dbReference type="Proteomes" id="UP001161697"/>
    </source>
</evidence>
<feature type="transmembrane region" description="Helical" evidence="1">
    <location>
        <begin position="59"/>
        <end position="83"/>
    </location>
</feature>
<accession>A0AA42QAQ1</accession>
<evidence type="ECO:0000313" key="2">
    <source>
        <dbReference type="EMBL" id="MDH1340135.1"/>
    </source>
</evidence>
<dbReference type="Pfam" id="PF10734">
    <property type="entry name" value="DUF2523"/>
    <property type="match status" value="1"/>
</dbReference>
<keyword evidence="1" id="KW-0472">Membrane</keyword>
<dbReference type="Proteomes" id="UP001161697">
    <property type="component" value="Unassembled WGS sequence"/>
</dbReference>
<dbReference type="EMBL" id="JAOCJE010000001">
    <property type="protein sequence ID" value="MDH1340135.1"/>
    <property type="molecule type" value="Genomic_DNA"/>
</dbReference>
<comment type="caution">
    <text evidence="2">The sequence shown here is derived from an EMBL/GenBank/DDBJ whole genome shotgun (WGS) entry which is preliminary data.</text>
</comment>
<proteinExistence type="predicted"/>
<dbReference type="AlphaFoldDB" id="A0AA42QAQ1"/>
<keyword evidence="1" id="KW-1133">Transmembrane helix</keyword>
<protein>
    <submittedName>
        <fullName evidence="2">DUF2523 domain-containing protein</fullName>
    </submittedName>
</protein>
<evidence type="ECO:0000256" key="1">
    <source>
        <dbReference type="SAM" id="Phobius"/>
    </source>
</evidence>